<dbReference type="PANTHER" id="PTHR43751">
    <property type="entry name" value="SULFATASE"/>
    <property type="match status" value="1"/>
</dbReference>
<feature type="compositionally biased region" description="Basic and acidic residues" evidence="1">
    <location>
        <begin position="531"/>
        <end position="543"/>
    </location>
</feature>
<name>K5D7S6_RHOBT</name>
<dbReference type="Gene3D" id="3.40.720.10">
    <property type="entry name" value="Alkaline Phosphatase, subunit A"/>
    <property type="match status" value="1"/>
</dbReference>
<feature type="signal peptide" evidence="2">
    <location>
        <begin position="1"/>
        <end position="21"/>
    </location>
</feature>
<dbReference type="InterPro" id="IPR000917">
    <property type="entry name" value="Sulfatase_N"/>
</dbReference>
<feature type="domain" description="Sulfatase N-terminal" evidence="3">
    <location>
        <begin position="25"/>
        <end position="310"/>
    </location>
</feature>
<accession>K5D7S6</accession>
<dbReference type="PROSITE" id="PS51257">
    <property type="entry name" value="PROKAR_LIPOPROTEIN"/>
    <property type="match status" value="1"/>
</dbReference>
<feature type="region of interest" description="Disordered" evidence="1">
    <location>
        <begin position="517"/>
        <end position="543"/>
    </location>
</feature>
<evidence type="ECO:0000313" key="5">
    <source>
        <dbReference type="Proteomes" id="UP000007993"/>
    </source>
</evidence>
<comment type="caution">
    <text evidence="4">The sequence shown here is derived from an EMBL/GenBank/DDBJ whole genome shotgun (WGS) entry which is preliminary data.</text>
</comment>
<evidence type="ECO:0000256" key="1">
    <source>
        <dbReference type="SAM" id="MobiDB-lite"/>
    </source>
</evidence>
<dbReference type="CDD" id="cd16027">
    <property type="entry name" value="SGSH"/>
    <property type="match status" value="1"/>
</dbReference>
<reference evidence="4 5" key="1">
    <citation type="journal article" date="2013" name="Mar. Genomics">
        <title>Expression of sulfatases in Rhodopirellula baltica and the diversity of sulfatases in the genus Rhodopirellula.</title>
        <authorList>
            <person name="Wegner C.E."/>
            <person name="Richter-Heitmann T."/>
            <person name="Klindworth A."/>
            <person name="Klockow C."/>
            <person name="Richter M."/>
            <person name="Achstetter T."/>
            <person name="Glockner F.O."/>
            <person name="Harder J."/>
        </authorList>
    </citation>
    <scope>NUCLEOTIDE SEQUENCE [LARGE SCALE GENOMIC DNA]</scope>
    <source>
        <strain evidence="4 5">SH28</strain>
    </source>
</reference>
<evidence type="ECO:0000256" key="2">
    <source>
        <dbReference type="SAM" id="SignalP"/>
    </source>
</evidence>
<keyword evidence="2" id="KW-0732">Signal</keyword>
<dbReference type="Proteomes" id="UP000007993">
    <property type="component" value="Unassembled WGS sequence"/>
</dbReference>
<dbReference type="AlphaFoldDB" id="K5D7S6"/>
<dbReference type="Pfam" id="PF00884">
    <property type="entry name" value="Sulfatase"/>
    <property type="match status" value="1"/>
</dbReference>
<feature type="chain" id="PRO_5003887043" evidence="2">
    <location>
        <begin position="22"/>
        <end position="543"/>
    </location>
</feature>
<dbReference type="PATRIC" id="fig|993517.3.peg.6397"/>
<protein>
    <submittedName>
        <fullName evidence="4">Heparan N-sulfatase</fullName>
    </submittedName>
</protein>
<evidence type="ECO:0000259" key="3">
    <source>
        <dbReference type="Pfam" id="PF00884"/>
    </source>
</evidence>
<dbReference type="InterPro" id="IPR017850">
    <property type="entry name" value="Alkaline_phosphatase_core_sf"/>
</dbReference>
<dbReference type="SUPFAM" id="SSF53649">
    <property type="entry name" value="Alkaline phosphatase-like"/>
    <property type="match status" value="1"/>
</dbReference>
<dbReference type="InterPro" id="IPR052701">
    <property type="entry name" value="GAG_Ulvan_Degrading_Sulfatases"/>
</dbReference>
<dbReference type="EMBL" id="AMCW01000168">
    <property type="protein sequence ID" value="EKJ98848.1"/>
    <property type="molecule type" value="Genomic_DNA"/>
</dbReference>
<gene>
    <name evidence="4" type="ORF">RBSH_05906</name>
</gene>
<dbReference type="RefSeq" id="WP_007335233.1">
    <property type="nucleotide sequence ID" value="NZ_AMCW01000168.1"/>
</dbReference>
<organism evidence="4 5">
    <name type="scientific">Rhodopirellula baltica SH28</name>
    <dbReference type="NCBI Taxonomy" id="993517"/>
    <lineage>
        <taxon>Bacteria</taxon>
        <taxon>Pseudomonadati</taxon>
        <taxon>Planctomycetota</taxon>
        <taxon>Planctomycetia</taxon>
        <taxon>Pirellulales</taxon>
        <taxon>Pirellulaceae</taxon>
        <taxon>Rhodopirellula</taxon>
    </lineage>
</organism>
<sequence length="543" mass="60760">MVRIHLALLFGLTLSCVNLFSADRPNVLVAISDDQSFPHTSAYGYQAIQTPAFDRVAKTGVLFNNAFTPSPGCSPMRAAFLTGRNIWQIEHAGTHASSFASKYEVYQDRLENAGYFVGYTGKGWGPGNWKISDRSRNPAGPSFSSKKSKAPGGVSGNDYAANFDEFLKARPDDKPFSFWFGCHEPHRVFEKGIGLKNGLDPSKVVVPAFLPDTPEIRSDILDYCFEIQWFDQHLGRMLDSLEKAGELDNTIVIVTSDNGMAFPRAKANVYEYGIHMPLAISWPNGAKGGRVVDDLVNLIDVTATIYDATEVQPPEKTPLSGRSLVELLRSDQDGIVEPSRDAVFSGRERHSSVRYESLGYPQRCIRTDQYLYIRNFRPERWPAGAPQKFGAGSYPKTNLVLAKELGPMHEGYHDIDGSPSLSFLVENRDDAELAKYLQWAVAKRPADELYDIQSDPACLNDLSAKPDFAEIKAGLSKRLNDYLTKTNDPRVSGPNGGDIWETYPRYSGLRWFPEPEWAKQSPDRVPTMDWLEQRRPKEQVNDK</sequence>
<dbReference type="PANTHER" id="PTHR43751:SF1">
    <property type="entry name" value="SULFATASE ATSG-RELATED"/>
    <property type="match status" value="1"/>
</dbReference>
<evidence type="ECO:0000313" key="4">
    <source>
        <dbReference type="EMBL" id="EKJ98848.1"/>
    </source>
</evidence>
<proteinExistence type="predicted"/>